<evidence type="ECO:0000313" key="1">
    <source>
        <dbReference type="EMBL" id="MEQ2527876.1"/>
    </source>
</evidence>
<reference evidence="1" key="1">
    <citation type="submission" date="2024-03" db="EMBL/GenBank/DDBJ databases">
        <title>Human intestinal bacterial collection.</title>
        <authorList>
            <person name="Pauvert C."/>
            <person name="Hitch T.C.A."/>
            <person name="Clavel T."/>
        </authorList>
    </citation>
    <scope>NUCLEOTIDE SEQUENCE</scope>
    <source>
        <strain evidence="1">CLA-AA-H227</strain>
    </source>
</reference>
<comment type="caution">
    <text evidence="1">The sequence shown here is derived from an EMBL/GenBank/DDBJ whole genome shotgun (WGS) entry which is preliminary data.</text>
</comment>
<accession>A0ACC6SCT3</accession>
<dbReference type="Proteomes" id="UP001439875">
    <property type="component" value="Unassembled WGS sequence"/>
</dbReference>
<gene>
    <name evidence="1" type="ORF">WMO40_14305</name>
</gene>
<proteinExistence type="predicted"/>
<keyword evidence="2" id="KW-1185">Reference proteome</keyword>
<evidence type="ECO:0000313" key="2">
    <source>
        <dbReference type="Proteomes" id="UP001439875"/>
    </source>
</evidence>
<protein>
    <submittedName>
        <fullName evidence="1">Helix-turn-helix transcriptional regulator</fullName>
    </submittedName>
</protein>
<dbReference type="EMBL" id="JBBMEW010000012">
    <property type="protein sequence ID" value="MEQ2527876.1"/>
    <property type="molecule type" value="Genomic_DNA"/>
</dbReference>
<sequence>MNLSDKIKKLRTENNLTQEQLAEKMQVSRSTISSWETGRSYPDLQMVIEICNYFNVSLDFLLREDEKIVRKLNFGIKQKRMLIGLVVILAVLLINQVVSTTSFQANPKSLEISNINMIRDVSYGGENPDRDWNTTINLDMKSKNVFFKPIGDDLLVFNDDGKLKLQTNWAFSIFNIFDTQRAVQADQSVLIMKNVSNDDITLGFYGDKSNKSIPFHISDINN</sequence>
<organism evidence="1 2">
    <name type="scientific">Robertmurraya yapensis</name>
    <name type="common">ex Hitch et al 2024</name>
    <dbReference type="NCBI Taxonomy" id="3133160"/>
    <lineage>
        <taxon>Bacteria</taxon>
        <taxon>Bacillati</taxon>
        <taxon>Bacillota</taxon>
        <taxon>Bacilli</taxon>
        <taxon>Bacillales</taxon>
        <taxon>Bacillaceae</taxon>
        <taxon>Robertmurraya</taxon>
    </lineage>
</organism>
<name>A0ACC6SCT3_9BACI</name>